<dbReference type="AlphaFoldDB" id="A0A1N6MRV5"/>
<protein>
    <submittedName>
        <fullName evidence="1">Uncharacterized protein</fullName>
    </submittedName>
</protein>
<accession>A0A1N6MRV5</accession>
<dbReference type="EMBL" id="FTLG01000023">
    <property type="protein sequence ID" value="SIP71567.1"/>
    <property type="molecule type" value="Genomic_DNA"/>
</dbReference>
<evidence type="ECO:0000313" key="1">
    <source>
        <dbReference type="EMBL" id="SIP71567.1"/>
    </source>
</evidence>
<gene>
    <name evidence="1" type="ORF">XIS1_1190046</name>
</gene>
<organism evidence="1 2">
    <name type="scientific">Xenorhabdus innexi</name>
    <dbReference type="NCBI Taxonomy" id="290109"/>
    <lineage>
        <taxon>Bacteria</taxon>
        <taxon>Pseudomonadati</taxon>
        <taxon>Pseudomonadota</taxon>
        <taxon>Gammaproteobacteria</taxon>
        <taxon>Enterobacterales</taxon>
        <taxon>Morganellaceae</taxon>
        <taxon>Xenorhabdus</taxon>
    </lineage>
</organism>
<sequence length="48" mass="5580">MMKDYQQAKERLNKAADFPHPFGKALQPLHPPKTPYNMLIINNSHVTF</sequence>
<dbReference type="Proteomes" id="UP000196435">
    <property type="component" value="Unassembled WGS sequence"/>
</dbReference>
<evidence type="ECO:0000313" key="2">
    <source>
        <dbReference type="Proteomes" id="UP000196435"/>
    </source>
</evidence>
<reference evidence="2" key="1">
    <citation type="submission" date="2016-12" db="EMBL/GenBank/DDBJ databases">
        <authorList>
            <person name="Gaudriault S."/>
        </authorList>
    </citation>
    <scope>NUCLEOTIDE SEQUENCE [LARGE SCALE GENOMIC DNA]</scope>
    <source>
        <strain evidence="2">HGB1681 (deposited as PTA-6826 in the American Type Culture Collection)</strain>
    </source>
</reference>
<proteinExistence type="predicted"/>
<name>A0A1N6MRV5_9GAMM</name>